<dbReference type="KEGG" id="tpx:Turpa_1269"/>
<reference evidence="1 2" key="1">
    <citation type="submission" date="2012-06" db="EMBL/GenBank/DDBJ databases">
        <title>The complete chromosome of genome of Turneriella parva DSM 21527.</title>
        <authorList>
            <consortium name="US DOE Joint Genome Institute (JGI-PGF)"/>
            <person name="Lucas S."/>
            <person name="Han J."/>
            <person name="Lapidus A."/>
            <person name="Bruce D."/>
            <person name="Goodwin L."/>
            <person name="Pitluck S."/>
            <person name="Peters L."/>
            <person name="Kyrpides N."/>
            <person name="Mavromatis K."/>
            <person name="Ivanova N."/>
            <person name="Mikhailova N."/>
            <person name="Chertkov O."/>
            <person name="Detter J.C."/>
            <person name="Tapia R."/>
            <person name="Han C."/>
            <person name="Land M."/>
            <person name="Hauser L."/>
            <person name="Markowitz V."/>
            <person name="Cheng J.-F."/>
            <person name="Hugenholtz P."/>
            <person name="Woyke T."/>
            <person name="Wu D."/>
            <person name="Gronow S."/>
            <person name="Wellnitz S."/>
            <person name="Brambilla E."/>
            <person name="Klenk H.-P."/>
            <person name="Eisen J.A."/>
        </authorList>
    </citation>
    <scope>NUCLEOTIDE SEQUENCE [LARGE SCALE GENOMIC DNA]</scope>
    <source>
        <strain evidence="2">ATCC BAA-1111 / DSM 21527 / NCTC 11395 / H</strain>
    </source>
</reference>
<dbReference type="HOGENOM" id="CLU_1277158_0_0_12"/>
<evidence type="ECO:0000313" key="2">
    <source>
        <dbReference type="Proteomes" id="UP000006048"/>
    </source>
</evidence>
<dbReference type="OrthoDB" id="327125at2"/>
<name>I4B3R0_TURPD</name>
<organism evidence="1 2">
    <name type="scientific">Turneriella parva (strain ATCC BAA-1111 / DSM 21527 / NCTC 11395 / H)</name>
    <name type="common">Leptospira parva</name>
    <dbReference type="NCBI Taxonomy" id="869212"/>
    <lineage>
        <taxon>Bacteria</taxon>
        <taxon>Pseudomonadati</taxon>
        <taxon>Spirochaetota</taxon>
        <taxon>Spirochaetia</taxon>
        <taxon>Leptospirales</taxon>
        <taxon>Leptospiraceae</taxon>
        <taxon>Turneriella</taxon>
    </lineage>
</organism>
<keyword evidence="2" id="KW-1185">Reference proteome</keyword>
<protein>
    <recommendedName>
        <fullName evidence="3">DUF1318 domain-containing protein</fullName>
    </recommendedName>
</protein>
<evidence type="ECO:0000313" key="1">
    <source>
        <dbReference type="EMBL" id="AFM11917.1"/>
    </source>
</evidence>
<dbReference type="EMBL" id="CP002959">
    <property type="protein sequence ID" value="AFM11917.1"/>
    <property type="molecule type" value="Genomic_DNA"/>
</dbReference>
<dbReference type="STRING" id="869212.Turpa_1269"/>
<dbReference type="Proteomes" id="UP000006048">
    <property type="component" value="Chromosome"/>
</dbReference>
<dbReference type="RefSeq" id="WP_014802433.1">
    <property type="nucleotide sequence ID" value="NC_018020.1"/>
</dbReference>
<gene>
    <name evidence="1" type="ordered locus">Turpa_1269</name>
</gene>
<dbReference type="AlphaFoldDB" id="I4B3R0"/>
<accession>I4B3R0</accession>
<proteinExistence type="predicted"/>
<sequence length="216" mass="24178">MTTTRSILPCLAVTMLLVRCFGTIVVPPVTITGQKTATERQIIGEQTELEKDVWMISSAKTSEHAALDAKPKEIRNSMEQENANTYRAFLKFDLFSAHLAQLKKDRVVGETNKGFVANLLLENAEVPAEAKKKYDSELADEPDLGRPYRTLIQTVKEINEARVLAARGYVESQKRANKEFKATEKEILASQKNKYQQSALKGEMIQADDGSWAAKE</sequence>
<evidence type="ECO:0008006" key="3">
    <source>
        <dbReference type="Google" id="ProtNLM"/>
    </source>
</evidence>